<evidence type="ECO:0000313" key="2">
    <source>
        <dbReference type="Proteomes" id="UP000291084"/>
    </source>
</evidence>
<gene>
    <name evidence="1" type="primary">Vigan.02G080300</name>
    <name evidence="1" type="ORF">VIGAN_02080300</name>
</gene>
<organism evidence="1 2">
    <name type="scientific">Vigna angularis var. angularis</name>
    <dbReference type="NCBI Taxonomy" id="157739"/>
    <lineage>
        <taxon>Eukaryota</taxon>
        <taxon>Viridiplantae</taxon>
        <taxon>Streptophyta</taxon>
        <taxon>Embryophyta</taxon>
        <taxon>Tracheophyta</taxon>
        <taxon>Spermatophyta</taxon>
        <taxon>Magnoliopsida</taxon>
        <taxon>eudicotyledons</taxon>
        <taxon>Gunneridae</taxon>
        <taxon>Pentapetalae</taxon>
        <taxon>rosids</taxon>
        <taxon>fabids</taxon>
        <taxon>Fabales</taxon>
        <taxon>Fabaceae</taxon>
        <taxon>Papilionoideae</taxon>
        <taxon>50 kb inversion clade</taxon>
        <taxon>NPAAA clade</taxon>
        <taxon>indigoferoid/millettioid clade</taxon>
        <taxon>Phaseoleae</taxon>
        <taxon>Vigna</taxon>
    </lineage>
</organism>
<dbReference type="Proteomes" id="UP000291084">
    <property type="component" value="Chromosome 2"/>
</dbReference>
<keyword evidence="2" id="KW-1185">Reference proteome</keyword>
<dbReference type="AlphaFoldDB" id="A0A0S3RCA8"/>
<protein>
    <submittedName>
        <fullName evidence="1">Uncharacterized protein</fullName>
    </submittedName>
</protein>
<name>A0A0S3RCA8_PHAAN</name>
<proteinExistence type="predicted"/>
<dbReference type="EMBL" id="AP015035">
    <property type="protein sequence ID" value="BAT78157.1"/>
    <property type="molecule type" value="Genomic_DNA"/>
</dbReference>
<reference evidence="1 2" key="1">
    <citation type="journal article" date="2015" name="Sci. Rep.">
        <title>The power of single molecule real-time sequencing technology in the de novo assembly of a eukaryotic genome.</title>
        <authorList>
            <person name="Sakai H."/>
            <person name="Naito K."/>
            <person name="Ogiso-Tanaka E."/>
            <person name="Takahashi Y."/>
            <person name="Iseki K."/>
            <person name="Muto C."/>
            <person name="Satou K."/>
            <person name="Teruya K."/>
            <person name="Shiroma A."/>
            <person name="Shimoji M."/>
            <person name="Hirano T."/>
            <person name="Itoh T."/>
            <person name="Kaga A."/>
            <person name="Tomooka N."/>
        </authorList>
    </citation>
    <scope>NUCLEOTIDE SEQUENCE [LARGE SCALE GENOMIC DNA]</scope>
    <source>
        <strain evidence="2">cv. Shumari</strain>
    </source>
</reference>
<evidence type="ECO:0000313" key="1">
    <source>
        <dbReference type="EMBL" id="BAT78157.1"/>
    </source>
</evidence>
<sequence length="83" mass="10018">MRESTYIERTTMIRSQLHLNIQLLPLLLKQNLENDKNPFKQTCVCIFVKWKNLFHGFYFLHWNGKNPLKDMAFQTYCLVLKVI</sequence>
<accession>A0A0S3RCA8</accession>